<organism evidence="1 2">
    <name type="scientific">Rousettus aegyptiacus</name>
    <name type="common">Egyptian fruit bat</name>
    <name type="synonym">Pteropus aegyptiacus</name>
    <dbReference type="NCBI Taxonomy" id="9407"/>
    <lineage>
        <taxon>Eukaryota</taxon>
        <taxon>Metazoa</taxon>
        <taxon>Chordata</taxon>
        <taxon>Craniata</taxon>
        <taxon>Vertebrata</taxon>
        <taxon>Euteleostomi</taxon>
        <taxon>Mammalia</taxon>
        <taxon>Eutheria</taxon>
        <taxon>Laurasiatheria</taxon>
        <taxon>Chiroptera</taxon>
        <taxon>Yinpterochiroptera</taxon>
        <taxon>Pteropodoidea</taxon>
        <taxon>Pteropodidae</taxon>
        <taxon>Rousettinae</taxon>
        <taxon>Rousettus</taxon>
    </lineage>
</organism>
<evidence type="ECO:0000313" key="2">
    <source>
        <dbReference type="Proteomes" id="UP000593571"/>
    </source>
</evidence>
<gene>
    <name evidence="1" type="ORF">HJG63_009068</name>
</gene>
<dbReference type="AlphaFoldDB" id="A0A7J8CI78"/>
<evidence type="ECO:0000313" key="1">
    <source>
        <dbReference type="EMBL" id="KAF6410546.1"/>
    </source>
</evidence>
<comment type="caution">
    <text evidence="1">The sequence shown here is derived from an EMBL/GenBank/DDBJ whole genome shotgun (WGS) entry which is preliminary data.</text>
</comment>
<protein>
    <submittedName>
        <fullName evidence="1">Uncharacterized protein</fullName>
    </submittedName>
</protein>
<name>A0A7J8CI78_ROUAE</name>
<reference evidence="1 2" key="1">
    <citation type="journal article" date="2020" name="Nature">
        <title>Six reference-quality genomes reveal evolution of bat adaptations.</title>
        <authorList>
            <person name="Jebb D."/>
            <person name="Huang Z."/>
            <person name="Pippel M."/>
            <person name="Hughes G.M."/>
            <person name="Lavrichenko K."/>
            <person name="Devanna P."/>
            <person name="Winkler S."/>
            <person name="Jermiin L.S."/>
            <person name="Skirmuntt E.C."/>
            <person name="Katzourakis A."/>
            <person name="Burkitt-Gray L."/>
            <person name="Ray D.A."/>
            <person name="Sullivan K.A.M."/>
            <person name="Roscito J.G."/>
            <person name="Kirilenko B.M."/>
            <person name="Davalos L.M."/>
            <person name="Corthals A.P."/>
            <person name="Power M.L."/>
            <person name="Jones G."/>
            <person name="Ransome R.D."/>
            <person name="Dechmann D.K.N."/>
            <person name="Locatelli A.G."/>
            <person name="Puechmaille S.J."/>
            <person name="Fedrigo O."/>
            <person name="Jarvis E.D."/>
            <person name="Hiller M."/>
            <person name="Vernes S.C."/>
            <person name="Myers E.W."/>
            <person name="Teeling E.C."/>
        </authorList>
    </citation>
    <scope>NUCLEOTIDE SEQUENCE [LARGE SCALE GENOMIC DNA]</scope>
    <source>
        <strain evidence="1">MRouAeg1</strain>
        <tissue evidence="1">Muscle</tissue>
    </source>
</reference>
<sequence length="139" mass="15767">MTSLQRISVPDLYIVSILEQGKAPWTLESESKIAQKPNWWECIKAVNTEVCVTGRRVGYSITVIRKSPETVDRKTLRFPVLHKVQINPYTHLGQHEPRPMLPFPLQQWDPGPPSVSLLLEPQIMGVILGHIMIVICAFS</sequence>
<dbReference type="EMBL" id="JACASE010000014">
    <property type="protein sequence ID" value="KAF6410546.1"/>
    <property type="molecule type" value="Genomic_DNA"/>
</dbReference>
<accession>A0A7J8CI78</accession>
<dbReference type="Proteomes" id="UP000593571">
    <property type="component" value="Unassembled WGS sequence"/>
</dbReference>
<keyword evidence="2" id="KW-1185">Reference proteome</keyword>
<proteinExistence type="predicted"/>